<keyword evidence="3 12" id="KW-0819">tRNA processing</keyword>
<comment type="cofactor">
    <cofactor evidence="12">
        <name>Mg(2+)</name>
        <dbReference type="ChEBI" id="CHEBI:18420"/>
    </cofactor>
    <text evidence="12">Magnesium is required for nucleotidyltransferase activity.</text>
</comment>
<dbReference type="Gene3D" id="1.10.3090.10">
    <property type="entry name" value="cca-adding enzyme, domain 2"/>
    <property type="match status" value="1"/>
</dbReference>
<proteinExistence type="inferred from homology"/>
<gene>
    <name evidence="12" type="primary">cca</name>
    <name evidence="14" type="ORF">ACFORL_02715</name>
</gene>
<evidence type="ECO:0000256" key="12">
    <source>
        <dbReference type="HAMAP-Rule" id="MF_01261"/>
    </source>
</evidence>
<dbReference type="EMBL" id="JBHSAB010000002">
    <property type="protein sequence ID" value="MFC3907994.1"/>
    <property type="molecule type" value="Genomic_DNA"/>
</dbReference>
<evidence type="ECO:0000256" key="6">
    <source>
        <dbReference type="ARBA" id="ARBA00022741"/>
    </source>
</evidence>
<comment type="similarity">
    <text evidence="12">Belongs to the tRNA nucleotidyltransferase/poly(A) polymerase family. Bacterial CCA-adding enzyme type 1 subfamily.</text>
</comment>
<dbReference type="PANTHER" id="PTHR47545:SF1">
    <property type="entry name" value="MULTIFUNCTIONAL CCA PROTEIN"/>
    <property type="match status" value="1"/>
</dbReference>
<evidence type="ECO:0000256" key="11">
    <source>
        <dbReference type="ARBA" id="ARBA00022884"/>
    </source>
</evidence>
<dbReference type="GO" id="GO:0004810">
    <property type="term" value="F:CCA tRNA nucleotidyltransferase activity"/>
    <property type="evidence" value="ECO:0007669"/>
    <property type="project" value="UniProtKB-EC"/>
</dbReference>
<dbReference type="PANTHER" id="PTHR47545">
    <property type="entry name" value="MULTIFUNCTIONAL CCA PROTEIN"/>
    <property type="match status" value="1"/>
</dbReference>
<comment type="function">
    <text evidence="12">Catalyzes the addition and repair of the essential 3'-terminal CCA sequence in tRNAs without using a nucleic acid template. Adds these three nucleotides in the order of C, C, and A to the tRNA nucleotide-73, using CTP and ATP as substrates and producing inorganic pyrophosphate. tRNA 3'-terminal CCA addition is required both for tRNA processing and repair. Also involved in tRNA surveillance by mediating tandem CCA addition to generate a CCACCA at the 3' terminus of unstable tRNAs. While stable tRNAs receive only 3'-terminal CCA, unstable tRNAs are marked with CCACCA and rapidly degraded.</text>
</comment>
<keyword evidence="2 12" id="KW-0808">Transferase</keyword>
<dbReference type="SMART" id="SM00471">
    <property type="entry name" value="HDc"/>
    <property type="match status" value="1"/>
</dbReference>
<feature type="binding site" evidence="12">
    <location>
        <position position="21"/>
    </location>
    <ligand>
        <name>Mg(2+)</name>
        <dbReference type="ChEBI" id="CHEBI:18420"/>
    </ligand>
</feature>
<dbReference type="InterPro" id="IPR002646">
    <property type="entry name" value="PolA_pol_head_dom"/>
</dbReference>
<feature type="binding site" evidence="12">
    <location>
        <position position="11"/>
    </location>
    <ligand>
        <name>CTP</name>
        <dbReference type="ChEBI" id="CHEBI:37563"/>
    </ligand>
</feature>
<reference evidence="15" key="1">
    <citation type="journal article" date="2019" name="Int. J. Syst. Evol. Microbiol.">
        <title>The Global Catalogue of Microorganisms (GCM) 10K type strain sequencing project: providing services to taxonomists for standard genome sequencing and annotation.</title>
        <authorList>
            <consortium name="The Broad Institute Genomics Platform"/>
            <consortium name="The Broad Institute Genome Sequencing Center for Infectious Disease"/>
            <person name="Wu L."/>
            <person name="Ma J."/>
        </authorList>
    </citation>
    <scope>NUCLEOTIDE SEQUENCE [LARGE SCALE GENOMIC DNA]</scope>
    <source>
        <strain evidence="15">CCUG 59858</strain>
    </source>
</reference>
<comment type="domain">
    <text evidence="12">Comprises two domains: an N-terminal domain containing the nucleotidyltransferase activity and a C-terminal HD domain associated with both phosphodiesterase and phosphatase activities.</text>
</comment>
<evidence type="ECO:0000256" key="7">
    <source>
        <dbReference type="ARBA" id="ARBA00022800"/>
    </source>
</evidence>
<dbReference type="InterPro" id="IPR043519">
    <property type="entry name" value="NT_sf"/>
</dbReference>
<dbReference type="Pfam" id="PF01966">
    <property type="entry name" value="HD"/>
    <property type="match status" value="1"/>
</dbReference>
<dbReference type="EC" id="3.1.4.-" evidence="12"/>
<feature type="binding site" evidence="12">
    <location>
        <position position="137"/>
    </location>
    <ligand>
        <name>ATP</name>
        <dbReference type="ChEBI" id="CHEBI:30616"/>
    </ligand>
</feature>
<dbReference type="Gene3D" id="3.30.460.10">
    <property type="entry name" value="Beta Polymerase, domain 2"/>
    <property type="match status" value="1"/>
</dbReference>
<keyword evidence="8 12" id="KW-0378">Hydrolase</keyword>
<evidence type="ECO:0000256" key="4">
    <source>
        <dbReference type="ARBA" id="ARBA00022695"/>
    </source>
</evidence>
<dbReference type="SUPFAM" id="SSF81891">
    <property type="entry name" value="Poly A polymerase C-terminal region-like"/>
    <property type="match status" value="1"/>
</dbReference>
<keyword evidence="12" id="KW-0511">Multifunctional enzyme</keyword>
<accession>A0ABV8CCW8</accession>
<dbReference type="Pfam" id="PF01743">
    <property type="entry name" value="PolyA_pol"/>
    <property type="match status" value="1"/>
</dbReference>
<feature type="binding site" evidence="12">
    <location>
        <position position="23"/>
    </location>
    <ligand>
        <name>Mg(2+)</name>
        <dbReference type="ChEBI" id="CHEBI:18420"/>
    </ligand>
</feature>
<dbReference type="SUPFAM" id="SSF81301">
    <property type="entry name" value="Nucleotidyltransferase"/>
    <property type="match status" value="1"/>
</dbReference>
<evidence type="ECO:0000256" key="8">
    <source>
        <dbReference type="ARBA" id="ARBA00022801"/>
    </source>
</evidence>
<dbReference type="Pfam" id="PF12627">
    <property type="entry name" value="PolyA_pol_RNAbd"/>
    <property type="match status" value="1"/>
</dbReference>
<evidence type="ECO:0000256" key="5">
    <source>
        <dbReference type="ARBA" id="ARBA00022723"/>
    </source>
</evidence>
<feature type="binding site" evidence="12">
    <location>
        <position position="91"/>
    </location>
    <ligand>
        <name>ATP</name>
        <dbReference type="ChEBI" id="CHEBI:30616"/>
    </ligand>
</feature>
<sequence>MKIYLVGGAVRDQLLGYPVTEHDWVVVGATPELMLEQGYTQVGKDFPVFLHPKTREEYALARMERKSAPGYYGFQCDFSKSVTLEEDLQRRDLTINAIAMDEKGELIDPYQGAKDIEAKILRHVSPAFVEDPVRVLRLARFAARYHHLGFTVANETRLLMYNMVKQGELTHLVAERVWQEWYRSLTERNPEQFLSVLRACGALAVVLPEIDALFGVPNSVHYHPEVDSGIHTLMVLQAAVKLSDKPLVRFAALVHDLGKARTPMTAWPKHHGHEEGGVAVIEQLCERLRIPTDYRKFAVMVSRYHLNIHRLFELRANTIVKVLDRTDAFRRPELFEQLLLVCEADAQGCGRTIDYRQAQGWRYIHSECLKISAQKVIEQGFQGIQVKEELHRRRVACVEIILNSWKHNEKQQ</sequence>
<keyword evidence="9 12" id="KW-0067">ATP-binding</keyword>
<dbReference type="InterPro" id="IPR050124">
    <property type="entry name" value="tRNA_CCA-adding_enzyme"/>
</dbReference>
<dbReference type="InterPro" id="IPR032828">
    <property type="entry name" value="PolyA_RNA-bd"/>
</dbReference>
<dbReference type="CDD" id="cd00077">
    <property type="entry name" value="HDc"/>
    <property type="match status" value="1"/>
</dbReference>
<evidence type="ECO:0000256" key="2">
    <source>
        <dbReference type="ARBA" id="ARBA00022679"/>
    </source>
</evidence>
<comment type="subunit">
    <text evidence="12">Monomer. Can also form homodimers and oligomers.</text>
</comment>
<evidence type="ECO:0000256" key="10">
    <source>
        <dbReference type="ARBA" id="ARBA00022842"/>
    </source>
</evidence>
<feature type="binding site" evidence="12">
    <location>
        <position position="11"/>
    </location>
    <ligand>
        <name>ATP</name>
        <dbReference type="ChEBI" id="CHEBI:30616"/>
    </ligand>
</feature>
<comment type="catalytic activity">
    <reaction evidence="12">
        <text>a tRNA precursor + 2 CTP + ATP = a tRNA with a 3' CCA end + 3 diphosphate</text>
        <dbReference type="Rhea" id="RHEA:14433"/>
        <dbReference type="Rhea" id="RHEA-COMP:10465"/>
        <dbReference type="Rhea" id="RHEA-COMP:10468"/>
        <dbReference type="ChEBI" id="CHEBI:30616"/>
        <dbReference type="ChEBI" id="CHEBI:33019"/>
        <dbReference type="ChEBI" id="CHEBI:37563"/>
        <dbReference type="ChEBI" id="CHEBI:74896"/>
        <dbReference type="ChEBI" id="CHEBI:83071"/>
        <dbReference type="EC" id="2.7.7.72"/>
    </reaction>
</comment>
<organism evidence="14 15">
    <name type="scientific">Legionella dresdenensis</name>
    <dbReference type="NCBI Taxonomy" id="450200"/>
    <lineage>
        <taxon>Bacteria</taxon>
        <taxon>Pseudomonadati</taxon>
        <taxon>Pseudomonadota</taxon>
        <taxon>Gammaproteobacteria</taxon>
        <taxon>Legionellales</taxon>
        <taxon>Legionellaceae</taxon>
        <taxon>Legionella</taxon>
    </lineage>
</organism>
<dbReference type="EC" id="2.7.7.72" evidence="12"/>
<feature type="binding site" evidence="12">
    <location>
        <position position="8"/>
    </location>
    <ligand>
        <name>CTP</name>
        <dbReference type="ChEBI" id="CHEBI:37563"/>
    </ligand>
</feature>
<comment type="caution">
    <text evidence="14">The sequence shown here is derived from an EMBL/GenBank/DDBJ whole genome shotgun (WGS) entry which is preliminary data.</text>
</comment>
<name>A0ABV8CCW8_9GAMM</name>
<keyword evidence="10 12" id="KW-0460">Magnesium</keyword>
<evidence type="ECO:0000313" key="14">
    <source>
        <dbReference type="EMBL" id="MFC3907994.1"/>
    </source>
</evidence>
<keyword evidence="6 12" id="KW-0547">Nucleotide-binding</keyword>
<keyword evidence="15" id="KW-1185">Reference proteome</keyword>
<dbReference type="RefSeq" id="WP_382340879.1">
    <property type="nucleotide sequence ID" value="NZ_JBHSAB010000002.1"/>
</dbReference>
<feature type="binding site" evidence="12">
    <location>
        <position position="91"/>
    </location>
    <ligand>
        <name>CTP</name>
        <dbReference type="ChEBI" id="CHEBI:37563"/>
    </ligand>
</feature>
<comment type="catalytic activity">
    <reaction evidence="12">
        <text>a tRNA with a 3' CCA end + 2 CTP + ATP = a tRNA with a 3' CCACCA end + 3 diphosphate</text>
        <dbReference type="Rhea" id="RHEA:76235"/>
        <dbReference type="Rhea" id="RHEA-COMP:10468"/>
        <dbReference type="Rhea" id="RHEA-COMP:18655"/>
        <dbReference type="ChEBI" id="CHEBI:30616"/>
        <dbReference type="ChEBI" id="CHEBI:33019"/>
        <dbReference type="ChEBI" id="CHEBI:37563"/>
        <dbReference type="ChEBI" id="CHEBI:83071"/>
        <dbReference type="ChEBI" id="CHEBI:195187"/>
    </reaction>
</comment>
<evidence type="ECO:0000313" key="15">
    <source>
        <dbReference type="Proteomes" id="UP001595758"/>
    </source>
</evidence>
<feature type="binding site" evidence="12">
    <location>
        <position position="8"/>
    </location>
    <ligand>
        <name>ATP</name>
        <dbReference type="ChEBI" id="CHEBI:30616"/>
    </ligand>
</feature>
<comment type="cofactor">
    <cofactor evidence="12">
        <name>Ni(2+)</name>
        <dbReference type="ChEBI" id="CHEBI:49786"/>
    </cofactor>
    <text evidence="12">Nickel for phosphatase activity.</text>
</comment>
<dbReference type="Proteomes" id="UP001595758">
    <property type="component" value="Unassembled WGS sequence"/>
</dbReference>
<dbReference type="InterPro" id="IPR012006">
    <property type="entry name" value="CCA_bact"/>
</dbReference>
<dbReference type="CDD" id="cd05398">
    <property type="entry name" value="NT_ClassII-CCAase"/>
    <property type="match status" value="1"/>
</dbReference>
<dbReference type="NCBIfam" id="NF008137">
    <property type="entry name" value="PRK10885.1"/>
    <property type="match status" value="1"/>
</dbReference>
<evidence type="ECO:0000259" key="13">
    <source>
        <dbReference type="PROSITE" id="PS51831"/>
    </source>
</evidence>
<keyword evidence="1 12" id="KW-0533">Nickel</keyword>
<evidence type="ECO:0000256" key="1">
    <source>
        <dbReference type="ARBA" id="ARBA00022596"/>
    </source>
</evidence>
<keyword evidence="4 12" id="KW-0548">Nucleotidyltransferase</keyword>
<dbReference type="InterPro" id="IPR006674">
    <property type="entry name" value="HD_domain"/>
</dbReference>
<dbReference type="PIRSF" id="PIRSF000813">
    <property type="entry name" value="CCA_bact"/>
    <property type="match status" value="1"/>
</dbReference>
<dbReference type="PROSITE" id="PS51831">
    <property type="entry name" value="HD"/>
    <property type="match status" value="1"/>
</dbReference>
<feature type="binding site" evidence="12">
    <location>
        <position position="140"/>
    </location>
    <ligand>
        <name>ATP</name>
        <dbReference type="ChEBI" id="CHEBI:30616"/>
    </ligand>
</feature>
<keyword evidence="5 12" id="KW-0479">Metal-binding</keyword>
<protein>
    <recommendedName>
        <fullName evidence="12">Multifunctional CCA protein</fullName>
    </recommendedName>
    <domain>
        <recommendedName>
            <fullName evidence="12">CCA-adding enzyme</fullName>
            <ecNumber evidence="12">2.7.7.72</ecNumber>
        </recommendedName>
        <alternativeName>
            <fullName evidence="12">CCA tRNA nucleotidyltransferase</fullName>
        </alternativeName>
        <alternativeName>
            <fullName evidence="12">tRNA CCA-pyrophosphorylase</fullName>
        </alternativeName>
        <alternativeName>
            <fullName evidence="12">tRNA adenylyl-/cytidylyl-transferase</fullName>
        </alternativeName>
        <alternativeName>
            <fullName evidence="12">tRNA nucleotidyltransferase</fullName>
        </alternativeName>
        <alternativeName>
            <fullName evidence="12">tRNA-NT</fullName>
        </alternativeName>
    </domain>
    <domain>
        <recommendedName>
            <fullName evidence="12">2'-nucleotidase</fullName>
            <ecNumber evidence="12">3.1.3.-</ecNumber>
        </recommendedName>
    </domain>
    <domain>
        <recommendedName>
            <fullName evidence="12">2',3'-cyclic phosphodiesterase</fullName>
            <ecNumber evidence="12">3.1.4.-</ecNumber>
        </recommendedName>
    </domain>
    <domain>
        <recommendedName>
            <fullName evidence="12">Phosphatase</fullName>
        </recommendedName>
    </domain>
</protein>
<feature type="binding site" evidence="12">
    <location>
        <position position="140"/>
    </location>
    <ligand>
        <name>CTP</name>
        <dbReference type="ChEBI" id="CHEBI:37563"/>
    </ligand>
</feature>
<dbReference type="GO" id="GO:0016787">
    <property type="term" value="F:hydrolase activity"/>
    <property type="evidence" value="ECO:0007669"/>
    <property type="project" value="UniProtKB-KW"/>
</dbReference>
<feature type="domain" description="HD" evidence="13">
    <location>
        <begin position="228"/>
        <end position="329"/>
    </location>
</feature>
<feature type="binding site" evidence="12">
    <location>
        <position position="137"/>
    </location>
    <ligand>
        <name>CTP</name>
        <dbReference type="ChEBI" id="CHEBI:37563"/>
    </ligand>
</feature>
<keyword evidence="7 12" id="KW-0692">RNA repair</keyword>
<evidence type="ECO:0000256" key="9">
    <source>
        <dbReference type="ARBA" id="ARBA00022840"/>
    </source>
</evidence>
<dbReference type="HAMAP" id="MF_01262">
    <property type="entry name" value="CCA_bact_type2"/>
    <property type="match status" value="1"/>
</dbReference>
<comment type="miscellaneous">
    <text evidence="12">A single active site specifically recognizes both ATP and CTP and is responsible for their addition.</text>
</comment>
<dbReference type="InterPro" id="IPR003607">
    <property type="entry name" value="HD/PDEase_dom"/>
</dbReference>
<evidence type="ECO:0000256" key="3">
    <source>
        <dbReference type="ARBA" id="ARBA00022694"/>
    </source>
</evidence>
<keyword evidence="11 12" id="KW-0694">RNA-binding</keyword>
<dbReference type="EC" id="3.1.3.-" evidence="12"/>
<dbReference type="HAMAP" id="MF_01261">
    <property type="entry name" value="CCA_bact_type1"/>
    <property type="match status" value="1"/>
</dbReference>